<organism evidence="1">
    <name type="scientific">bioreactor metagenome</name>
    <dbReference type="NCBI Taxonomy" id="1076179"/>
    <lineage>
        <taxon>unclassified sequences</taxon>
        <taxon>metagenomes</taxon>
        <taxon>ecological metagenomes</taxon>
    </lineage>
</organism>
<reference evidence="1" key="1">
    <citation type="submission" date="2019-08" db="EMBL/GenBank/DDBJ databases">
        <authorList>
            <person name="Kucharzyk K."/>
            <person name="Murdoch R.W."/>
            <person name="Higgins S."/>
            <person name="Loffler F."/>
        </authorList>
    </citation>
    <scope>NUCLEOTIDE SEQUENCE</scope>
</reference>
<gene>
    <name evidence="1" type="ORF">SDC9_155238</name>
</gene>
<dbReference type="AlphaFoldDB" id="A0A645F654"/>
<evidence type="ECO:0008006" key="2">
    <source>
        <dbReference type="Google" id="ProtNLM"/>
    </source>
</evidence>
<comment type="caution">
    <text evidence="1">The sequence shown here is derived from an EMBL/GenBank/DDBJ whole genome shotgun (WGS) entry which is preliminary data.</text>
</comment>
<evidence type="ECO:0000313" key="1">
    <source>
        <dbReference type="EMBL" id="MPN07963.1"/>
    </source>
</evidence>
<proteinExistence type="predicted"/>
<dbReference type="EMBL" id="VSSQ01053973">
    <property type="protein sequence ID" value="MPN07963.1"/>
    <property type="molecule type" value="Genomic_DNA"/>
</dbReference>
<protein>
    <recommendedName>
        <fullName evidence="2">Copper amine oxidase-like N-terminal domain-containing protein</fullName>
    </recommendedName>
</protein>
<sequence length="128" mass="14449">MNSTICQTDVSFNAYNIKGYNYIKIRDLAAAFKGTEYAFDVELLENNFGLRIRTNVNCNYDISHEENGNEYACATHSNAGIITLNDDEYASVECYNINGYNYYKIRDIGDLLGFSVAYNNATGKIECN</sequence>
<accession>A0A645F654</accession>
<name>A0A645F654_9ZZZZ</name>